<feature type="domain" description="Protein-glutamine gamma-glutamyltransferase-like C-terminal" evidence="2">
    <location>
        <begin position="152"/>
        <end position="217"/>
    </location>
</feature>
<organism evidence="3">
    <name type="scientific">Caldithrix abyssi</name>
    <dbReference type="NCBI Taxonomy" id="187145"/>
    <lineage>
        <taxon>Bacteria</taxon>
        <taxon>Pseudomonadati</taxon>
        <taxon>Calditrichota</taxon>
        <taxon>Calditrichia</taxon>
        <taxon>Calditrichales</taxon>
        <taxon>Calditrichaceae</taxon>
        <taxon>Caldithrix</taxon>
    </lineage>
</organism>
<keyword evidence="1" id="KW-0812">Transmembrane</keyword>
<feature type="transmembrane region" description="Helical" evidence="1">
    <location>
        <begin position="81"/>
        <end position="99"/>
    </location>
</feature>
<evidence type="ECO:0000313" key="3">
    <source>
        <dbReference type="EMBL" id="HHM02728.1"/>
    </source>
</evidence>
<sequence length="231" mass="26972">MPRGILIVALFALIIFPRAAFAGAERHINKAFIDSLRQERQSDYREPQSPLEQLFSRIWAEGMEWLSRHIFKKATRAFWEGMGYLIAILFLLYLVHMALSGRFRAPLRYEPGMAGAPPLSAENPETIDPERIETLLQQAVEQGNWPLAAHFLYLRLLKAFIRHSLINWQASKTNHDYIRELGPGPLRERFRGVTHRFEMVWYGARPLDRESFGAFRDECAWLEKHMERAHV</sequence>
<keyword evidence="1" id="KW-1133">Transmembrane helix</keyword>
<accession>A0A7V5RQ62</accession>
<dbReference type="EMBL" id="DRLI01000263">
    <property type="protein sequence ID" value="HHM02728.1"/>
    <property type="molecule type" value="Genomic_DNA"/>
</dbReference>
<comment type="caution">
    <text evidence="3">The sequence shown here is derived from an EMBL/GenBank/DDBJ whole genome shotgun (WGS) entry which is preliminary data.</text>
</comment>
<name>A0A7V5RQ62_CALAY</name>
<gene>
    <name evidence="3" type="ORF">ENJ15_06905</name>
</gene>
<keyword evidence="1" id="KW-0472">Membrane</keyword>
<proteinExistence type="predicted"/>
<evidence type="ECO:0000256" key="1">
    <source>
        <dbReference type="SAM" id="Phobius"/>
    </source>
</evidence>
<dbReference type="InterPro" id="IPR025403">
    <property type="entry name" value="TgpA-like_C"/>
</dbReference>
<evidence type="ECO:0000259" key="2">
    <source>
        <dbReference type="Pfam" id="PF13559"/>
    </source>
</evidence>
<protein>
    <submittedName>
        <fullName evidence="3">DUF4129 domain-containing protein</fullName>
    </submittedName>
</protein>
<dbReference type="AlphaFoldDB" id="A0A7V5RQ62"/>
<dbReference type="Proteomes" id="UP000885771">
    <property type="component" value="Unassembled WGS sequence"/>
</dbReference>
<dbReference type="Pfam" id="PF13559">
    <property type="entry name" value="DUF4129"/>
    <property type="match status" value="1"/>
</dbReference>
<reference evidence="3" key="1">
    <citation type="journal article" date="2020" name="mSystems">
        <title>Genome- and Community-Level Interaction Insights into Carbon Utilization and Element Cycling Functions of Hydrothermarchaeota in Hydrothermal Sediment.</title>
        <authorList>
            <person name="Zhou Z."/>
            <person name="Liu Y."/>
            <person name="Xu W."/>
            <person name="Pan J."/>
            <person name="Luo Z.H."/>
            <person name="Li M."/>
        </authorList>
    </citation>
    <scope>NUCLEOTIDE SEQUENCE [LARGE SCALE GENOMIC DNA]</scope>
    <source>
        <strain evidence="3">HyVt-460</strain>
    </source>
</reference>